<dbReference type="Proteomes" id="UP001151760">
    <property type="component" value="Unassembled WGS sequence"/>
</dbReference>
<gene>
    <name evidence="2" type="ORF">Tco_0822178</name>
</gene>
<organism evidence="2 3">
    <name type="scientific">Tanacetum coccineum</name>
    <dbReference type="NCBI Taxonomy" id="301880"/>
    <lineage>
        <taxon>Eukaryota</taxon>
        <taxon>Viridiplantae</taxon>
        <taxon>Streptophyta</taxon>
        <taxon>Embryophyta</taxon>
        <taxon>Tracheophyta</taxon>
        <taxon>Spermatophyta</taxon>
        <taxon>Magnoliopsida</taxon>
        <taxon>eudicotyledons</taxon>
        <taxon>Gunneridae</taxon>
        <taxon>Pentapetalae</taxon>
        <taxon>asterids</taxon>
        <taxon>campanulids</taxon>
        <taxon>Asterales</taxon>
        <taxon>Asteraceae</taxon>
        <taxon>Asteroideae</taxon>
        <taxon>Anthemideae</taxon>
        <taxon>Anthemidinae</taxon>
        <taxon>Tanacetum</taxon>
    </lineage>
</organism>
<reference evidence="2" key="1">
    <citation type="journal article" date="2022" name="Int. J. Mol. Sci.">
        <title>Draft Genome of Tanacetum Coccineum: Genomic Comparison of Closely Related Tanacetum-Family Plants.</title>
        <authorList>
            <person name="Yamashiro T."/>
            <person name="Shiraishi A."/>
            <person name="Nakayama K."/>
            <person name="Satake H."/>
        </authorList>
    </citation>
    <scope>NUCLEOTIDE SEQUENCE</scope>
</reference>
<evidence type="ECO:0000313" key="3">
    <source>
        <dbReference type="Proteomes" id="UP001151760"/>
    </source>
</evidence>
<protein>
    <submittedName>
        <fullName evidence="2">Uncharacterized protein</fullName>
    </submittedName>
</protein>
<reference evidence="2" key="2">
    <citation type="submission" date="2022-01" db="EMBL/GenBank/DDBJ databases">
        <authorList>
            <person name="Yamashiro T."/>
            <person name="Shiraishi A."/>
            <person name="Satake H."/>
            <person name="Nakayama K."/>
        </authorList>
    </citation>
    <scope>NUCLEOTIDE SEQUENCE</scope>
</reference>
<accession>A0ABQ5AG40</accession>
<name>A0ABQ5AG40_9ASTR</name>
<feature type="region of interest" description="Disordered" evidence="1">
    <location>
        <begin position="143"/>
        <end position="169"/>
    </location>
</feature>
<evidence type="ECO:0000256" key="1">
    <source>
        <dbReference type="SAM" id="MobiDB-lite"/>
    </source>
</evidence>
<evidence type="ECO:0000313" key="2">
    <source>
        <dbReference type="EMBL" id="GJT01009.1"/>
    </source>
</evidence>
<keyword evidence="3" id="KW-1185">Reference proteome</keyword>
<proteinExistence type="predicted"/>
<sequence>MVQTRNPRTLVAAEVVAFGGGDDGEEMMMMALGGVGWQQWWYKWSGEAAAVMSQPTESTQGMHRTPSTSRPPNPKMDTADLTAPKRSIVIRFHLPKRRSTRLTPPALVLTVDKADEMILQDTLQIEKMVEGSENVIDASLLHRNDEPKIPGTRLEPRSDKESPEGEITNDKEVEITNDKEVEITSDIIPMNVNEEEEEITDEVYELKGREKGKIIKESRSTPFPIPIRSPRIHTDLGLLSYLFEHLKARFISRKSFDTLADHLQEVMVESLPTMVDTHIKEQVKKQVPEHVQDQVPVYVAEGLILERQKTKEEME</sequence>
<feature type="region of interest" description="Disordered" evidence="1">
    <location>
        <begin position="54"/>
        <end position="80"/>
    </location>
</feature>
<dbReference type="EMBL" id="BQNB010012239">
    <property type="protein sequence ID" value="GJT01009.1"/>
    <property type="molecule type" value="Genomic_DNA"/>
</dbReference>
<feature type="compositionally biased region" description="Polar residues" evidence="1">
    <location>
        <begin position="54"/>
        <end position="68"/>
    </location>
</feature>
<comment type="caution">
    <text evidence="2">The sequence shown here is derived from an EMBL/GenBank/DDBJ whole genome shotgun (WGS) entry which is preliminary data.</text>
</comment>